<dbReference type="GO" id="GO:0005524">
    <property type="term" value="F:ATP binding"/>
    <property type="evidence" value="ECO:0007669"/>
    <property type="project" value="UniProtKB-UniRule"/>
</dbReference>
<evidence type="ECO:0000256" key="1">
    <source>
        <dbReference type="ARBA" id="ARBA00022679"/>
    </source>
</evidence>
<evidence type="ECO:0000259" key="8">
    <source>
        <dbReference type="PROSITE" id="PS50011"/>
    </source>
</evidence>
<feature type="compositionally biased region" description="Basic residues" evidence="6">
    <location>
        <begin position="230"/>
        <end position="241"/>
    </location>
</feature>
<reference evidence="10" key="1">
    <citation type="submission" date="2020-05" db="EMBL/GenBank/DDBJ databases">
        <title>Frigoriglobus tundricola gen. nov., sp. nov., a psychrotolerant cellulolytic planctomycete of the family Gemmataceae with two divergent copies of 16S rRNA gene.</title>
        <authorList>
            <person name="Kulichevskaya I.S."/>
            <person name="Ivanova A.A."/>
            <person name="Naumoff D.G."/>
            <person name="Beletsky A.V."/>
            <person name="Rijpstra W.I.C."/>
            <person name="Sinninghe Damste J.S."/>
            <person name="Mardanov A.V."/>
            <person name="Ravin N.V."/>
            <person name="Dedysh S.N."/>
        </authorList>
    </citation>
    <scope>NUCLEOTIDE SEQUENCE [LARGE SCALE GENOMIC DNA]</scope>
    <source>
        <strain evidence="10">PL17</strain>
    </source>
</reference>
<evidence type="ECO:0000313" key="9">
    <source>
        <dbReference type="EMBL" id="QJW95016.1"/>
    </source>
</evidence>
<feature type="transmembrane region" description="Helical" evidence="7">
    <location>
        <begin position="495"/>
        <end position="526"/>
    </location>
</feature>
<evidence type="ECO:0000256" key="6">
    <source>
        <dbReference type="SAM" id="MobiDB-lite"/>
    </source>
</evidence>
<proteinExistence type="predicted"/>
<evidence type="ECO:0000256" key="3">
    <source>
        <dbReference type="ARBA" id="ARBA00022777"/>
    </source>
</evidence>
<sequence>MSTLPEGPQDAGTLPVSRPPAWVDPLDVVMAPRVGDFEIVAKLGEGSYGQVFLARQVSLGRHVALKVVRGAPTDDRGEGHLLAGLEHDHIVKVFSAFSDTGTGVHGLCLQYVPGADLGVVIQRVFEGGRGPESGRALLDALDAARRGDAGFDPAALRDREALAADTFAQAVCRIGGAPGRSARVRPRERRAALRHQAGQHPPDALRPAVAGRLQRGVRPHPPRPDAAGHALRRHARVHGPRVPRGDDGPTRRLRRRTVRPLFARRGAVRTGDRHAAAPGHPLHDRRDAPPRRDRHGADGPPAAARGPEDAGLARVPRELAAVLRRCLDPDPARRYQTAAELAAALAGAWSLLAAQRALPAPSGIGRWVVARPAPALFLAGLLPHIVASIAQIEYNAVEVRLDAAQHRVFALLVVAYNLIVYPVCGGTGVYLFRWVVRRLPRLGELSGDEVDHLRQRARRLAWQIAALGALGWLPGGVIFPLVIDLATGPVPWQMYSHFAVSFTLAGLIGVVFSYLGIQYVVFRVLLPRLGNPDTYKPAGMWGEVRPLTAAFGPVVLLASGVPLLGAVLLLTLDDGPMTFGFRLLVVKLIGLGVAGVSMAERVVRRLRQLAAVWQVELSEASA</sequence>
<dbReference type="InterPro" id="IPR017441">
    <property type="entry name" value="Protein_kinase_ATP_BS"/>
</dbReference>
<protein>
    <recommendedName>
        <fullName evidence="8">Protein kinase domain-containing protein</fullName>
    </recommendedName>
</protein>
<evidence type="ECO:0000313" key="10">
    <source>
        <dbReference type="Proteomes" id="UP000503447"/>
    </source>
</evidence>
<dbReference type="PROSITE" id="PS00107">
    <property type="entry name" value="PROTEIN_KINASE_ATP"/>
    <property type="match status" value="1"/>
</dbReference>
<feature type="transmembrane region" description="Helical" evidence="7">
    <location>
        <begin position="578"/>
        <end position="599"/>
    </location>
</feature>
<dbReference type="Proteomes" id="UP000503447">
    <property type="component" value="Chromosome"/>
</dbReference>
<dbReference type="EMBL" id="CP053452">
    <property type="protein sequence ID" value="QJW95016.1"/>
    <property type="molecule type" value="Genomic_DNA"/>
</dbReference>
<organism evidence="9 10">
    <name type="scientific">Frigoriglobus tundricola</name>
    <dbReference type="NCBI Taxonomy" id="2774151"/>
    <lineage>
        <taxon>Bacteria</taxon>
        <taxon>Pseudomonadati</taxon>
        <taxon>Planctomycetota</taxon>
        <taxon>Planctomycetia</taxon>
        <taxon>Gemmatales</taxon>
        <taxon>Gemmataceae</taxon>
        <taxon>Frigoriglobus</taxon>
    </lineage>
</organism>
<dbReference type="InterPro" id="IPR000719">
    <property type="entry name" value="Prot_kinase_dom"/>
</dbReference>
<accession>A0A6M5YNV5</accession>
<keyword evidence="7" id="KW-0472">Membrane</keyword>
<keyword evidence="7" id="KW-0812">Transmembrane</keyword>
<feature type="transmembrane region" description="Helical" evidence="7">
    <location>
        <begin position="408"/>
        <end position="432"/>
    </location>
</feature>
<name>A0A6M5YNV5_9BACT</name>
<dbReference type="PROSITE" id="PS50011">
    <property type="entry name" value="PROTEIN_KINASE_DOM"/>
    <property type="match status" value="1"/>
</dbReference>
<dbReference type="GO" id="GO:0004674">
    <property type="term" value="F:protein serine/threonine kinase activity"/>
    <property type="evidence" value="ECO:0007669"/>
    <property type="project" value="TreeGrafter"/>
</dbReference>
<evidence type="ECO:0000256" key="7">
    <source>
        <dbReference type="SAM" id="Phobius"/>
    </source>
</evidence>
<dbReference type="SUPFAM" id="SSF56112">
    <property type="entry name" value="Protein kinase-like (PK-like)"/>
    <property type="match status" value="1"/>
</dbReference>
<dbReference type="PANTHER" id="PTHR43289">
    <property type="entry name" value="MITOGEN-ACTIVATED PROTEIN KINASE KINASE KINASE 20-RELATED"/>
    <property type="match status" value="1"/>
</dbReference>
<evidence type="ECO:0000256" key="2">
    <source>
        <dbReference type="ARBA" id="ARBA00022741"/>
    </source>
</evidence>
<feature type="binding site" evidence="5">
    <location>
        <position position="66"/>
    </location>
    <ligand>
        <name>ATP</name>
        <dbReference type="ChEBI" id="CHEBI:30616"/>
    </ligand>
</feature>
<keyword evidence="3" id="KW-0418">Kinase</keyword>
<dbReference type="AlphaFoldDB" id="A0A6M5YNV5"/>
<dbReference type="Pfam" id="PF00069">
    <property type="entry name" value="Pkinase"/>
    <property type="match status" value="1"/>
</dbReference>
<feature type="compositionally biased region" description="Basic and acidic residues" evidence="6">
    <location>
        <begin position="270"/>
        <end position="297"/>
    </location>
</feature>
<gene>
    <name evidence="9" type="ORF">FTUN_2542</name>
</gene>
<dbReference type="PANTHER" id="PTHR43289:SF34">
    <property type="entry name" value="SERINE_THREONINE-PROTEIN KINASE YBDM-RELATED"/>
    <property type="match status" value="1"/>
</dbReference>
<dbReference type="InterPro" id="IPR011009">
    <property type="entry name" value="Kinase-like_dom_sf"/>
</dbReference>
<keyword evidence="7" id="KW-1133">Transmembrane helix</keyword>
<dbReference type="KEGG" id="ftj:FTUN_2542"/>
<dbReference type="Gene3D" id="1.10.510.10">
    <property type="entry name" value="Transferase(Phosphotransferase) domain 1"/>
    <property type="match status" value="1"/>
</dbReference>
<feature type="domain" description="Protein kinase" evidence="8">
    <location>
        <begin position="37"/>
        <end position="346"/>
    </location>
</feature>
<keyword evidence="4 5" id="KW-0067">ATP-binding</keyword>
<keyword evidence="1" id="KW-0808">Transferase</keyword>
<keyword evidence="2 5" id="KW-0547">Nucleotide-binding</keyword>
<keyword evidence="10" id="KW-1185">Reference proteome</keyword>
<feature type="region of interest" description="Disordered" evidence="6">
    <location>
        <begin position="178"/>
        <end position="311"/>
    </location>
</feature>
<feature type="transmembrane region" description="Helical" evidence="7">
    <location>
        <begin position="460"/>
        <end position="483"/>
    </location>
</feature>
<evidence type="ECO:0000256" key="5">
    <source>
        <dbReference type="PROSITE-ProRule" id="PRU10141"/>
    </source>
</evidence>
<evidence type="ECO:0000256" key="4">
    <source>
        <dbReference type="ARBA" id="ARBA00022840"/>
    </source>
</evidence>
<feature type="transmembrane region" description="Helical" evidence="7">
    <location>
        <begin position="547"/>
        <end position="572"/>
    </location>
</feature>